<dbReference type="AlphaFoldDB" id="A0A286GXX7"/>
<name>A0A286GXX7_9PROT</name>
<dbReference type="RefSeq" id="WP_097280943.1">
    <property type="nucleotide sequence ID" value="NZ_OCNJ01000010.1"/>
</dbReference>
<dbReference type="OrthoDB" id="9782855at2"/>
<dbReference type="PANTHER" id="PTHR43667:SF1">
    <property type="entry name" value="CYCLOPROPANE-FATTY-ACYL-PHOSPHOLIPID SYNTHASE"/>
    <property type="match status" value="1"/>
</dbReference>
<dbReference type="Pfam" id="PF02353">
    <property type="entry name" value="CMAS"/>
    <property type="match status" value="1"/>
</dbReference>
<keyword evidence="3" id="KW-0808">Transferase</keyword>
<evidence type="ECO:0000256" key="6">
    <source>
        <dbReference type="PIRSR" id="PIRSR003085-1"/>
    </source>
</evidence>
<evidence type="ECO:0000256" key="4">
    <source>
        <dbReference type="ARBA" id="ARBA00022691"/>
    </source>
</evidence>
<keyword evidence="4" id="KW-0949">S-adenosyl-L-methionine</keyword>
<evidence type="ECO:0000259" key="7">
    <source>
        <dbReference type="Pfam" id="PF25371"/>
    </source>
</evidence>
<evidence type="ECO:0000256" key="3">
    <source>
        <dbReference type="ARBA" id="ARBA00022679"/>
    </source>
</evidence>
<dbReference type="PANTHER" id="PTHR43667">
    <property type="entry name" value="CYCLOPROPANE-FATTY-ACYL-PHOSPHOLIPID SYNTHASE"/>
    <property type="match status" value="1"/>
</dbReference>
<evidence type="ECO:0000256" key="2">
    <source>
        <dbReference type="ARBA" id="ARBA00022603"/>
    </source>
</evidence>
<evidence type="ECO:0000313" key="8">
    <source>
        <dbReference type="EMBL" id="SOD99924.1"/>
    </source>
</evidence>
<keyword evidence="9" id="KW-1185">Reference proteome</keyword>
<accession>A0A286GXX7</accession>
<dbReference type="InterPro" id="IPR057206">
    <property type="entry name" value="DUF7884"/>
</dbReference>
<dbReference type="Proteomes" id="UP000219621">
    <property type="component" value="Unassembled WGS sequence"/>
</dbReference>
<dbReference type="Gene3D" id="3.40.50.150">
    <property type="entry name" value="Vaccinia Virus protein VP39"/>
    <property type="match status" value="1"/>
</dbReference>
<proteinExistence type="inferred from homology"/>
<protein>
    <submittedName>
        <fullName evidence="8">Cyclopropane-fatty-acyl-phospholipid synthase</fullName>
    </submittedName>
</protein>
<dbReference type="GO" id="GO:0008610">
    <property type="term" value="P:lipid biosynthetic process"/>
    <property type="evidence" value="ECO:0007669"/>
    <property type="project" value="InterPro"/>
</dbReference>
<feature type="domain" description="DUF7884" evidence="7">
    <location>
        <begin position="18"/>
        <end position="80"/>
    </location>
</feature>
<gene>
    <name evidence="8" type="ORF">SAMN05421508_110108</name>
</gene>
<dbReference type="CDD" id="cd02440">
    <property type="entry name" value="AdoMet_MTases"/>
    <property type="match status" value="1"/>
</dbReference>
<dbReference type="PIRSF" id="PIRSF003085">
    <property type="entry name" value="CMAS"/>
    <property type="match status" value="1"/>
</dbReference>
<keyword evidence="2" id="KW-0489">Methyltransferase</keyword>
<sequence length="407" mass="45591">MKNALKDIANAMHAAVPEASFAVRFWDGEVHTIGTAPAFTLSFRDKAAASAVIADGFLGFGESYMTGAIEVDGDMQLLFRLGFAVGYTDHSMSLKSKIRILILHILKQNTLTGARKNIAHHYDVGNEFYRRFLGPTMAYTCAYYDRPDRTLEEAQTAKLELVARKLRLQPGDHIAELGCGWGGFLIHAAQHYGITGVGVTLSKEQVDYATQRIAALGLQDRIRVELKDYRELEGTYDKVASIGMMEHVGIRFVPGCFKKIKALLKPRGIGLVHTIGNDVLRNADPWFDRYIFPGGQVPPLSMLIDGVCDNGMNVVDVENLRLHYELTLFHWIENFRANEDWIRATYDDVFLRMYRLYLEVCASSFRYGDNRLFQVLFTNGLSDLVPLTRSDLYTAPAPVASPEPVPA</sequence>
<organism evidence="8 9">
    <name type="scientific">Caenispirillum bisanense</name>
    <dbReference type="NCBI Taxonomy" id="414052"/>
    <lineage>
        <taxon>Bacteria</taxon>
        <taxon>Pseudomonadati</taxon>
        <taxon>Pseudomonadota</taxon>
        <taxon>Alphaproteobacteria</taxon>
        <taxon>Rhodospirillales</taxon>
        <taxon>Novispirillaceae</taxon>
        <taxon>Caenispirillum</taxon>
    </lineage>
</organism>
<dbReference type="GO" id="GO:0032259">
    <property type="term" value="P:methylation"/>
    <property type="evidence" value="ECO:0007669"/>
    <property type="project" value="UniProtKB-KW"/>
</dbReference>
<comment type="similarity">
    <text evidence="1">Belongs to the CFA/CMAS family.</text>
</comment>
<reference evidence="8 9" key="1">
    <citation type="submission" date="2017-09" db="EMBL/GenBank/DDBJ databases">
        <authorList>
            <person name="Ehlers B."/>
            <person name="Leendertz F.H."/>
        </authorList>
    </citation>
    <scope>NUCLEOTIDE SEQUENCE [LARGE SCALE GENOMIC DNA]</scope>
    <source>
        <strain evidence="8 9">USBA 140</strain>
    </source>
</reference>
<dbReference type="InterPro" id="IPR029063">
    <property type="entry name" value="SAM-dependent_MTases_sf"/>
</dbReference>
<feature type="active site" evidence="6">
    <location>
        <position position="361"/>
    </location>
</feature>
<dbReference type="EMBL" id="OCNJ01000010">
    <property type="protein sequence ID" value="SOD99924.1"/>
    <property type="molecule type" value="Genomic_DNA"/>
</dbReference>
<dbReference type="GO" id="GO:0008168">
    <property type="term" value="F:methyltransferase activity"/>
    <property type="evidence" value="ECO:0007669"/>
    <property type="project" value="UniProtKB-KW"/>
</dbReference>
<dbReference type="InterPro" id="IPR003333">
    <property type="entry name" value="CMAS"/>
</dbReference>
<dbReference type="Pfam" id="PF25371">
    <property type="entry name" value="DUF7884"/>
    <property type="match status" value="1"/>
</dbReference>
<evidence type="ECO:0000256" key="1">
    <source>
        <dbReference type="ARBA" id="ARBA00010815"/>
    </source>
</evidence>
<evidence type="ECO:0000313" key="9">
    <source>
        <dbReference type="Proteomes" id="UP000219621"/>
    </source>
</evidence>
<keyword evidence="5" id="KW-0443">Lipid metabolism</keyword>
<evidence type="ECO:0000256" key="5">
    <source>
        <dbReference type="ARBA" id="ARBA00023098"/>
    </source>
</evidence>
<dbReference type="InterPro" id="IPR050723">
    <property type="entry name" value="CFA/CMAS"/>
</dbReference>
<dbReference type="SUPFAM" id="SSF53335">
    <property type="entry name" value="S-adenosyl-L-methionine-dependent methyltransferases"/>
    <property type="match status" value="1"/>
</dbReference>